<comment type="subcellular location">
    <subcellularLocation>
        <location evidence="1">Membrane</location>
        <topology evidence="1">Multi-pass membrane protein</topology>
    </subcellularLocation>
</comment>
<feature type="transmembrane region" description="Helical" evidence="7">
    <location>
        <begin position="94"/>
        <end position="116"/>
    </location>
</feature>
<accession>A0A194XS73</accession>
<feature type="transmembrane region" description="Helical" evidence="7">
    <location>
        <begin position="65"/>
        <end position="82"/>
    </location>
</feature>
<feature type="domain" description="Wax synthase" evidence="8">
    <location>
        <begin position="343"/>
        <end position="431"/>
    </location>
</feature>
<proteinExistence type="inferred from homology"/>
<dbReference type="GO" id="GO:0008374">
    <property type="term" value="F:O-acyltransferase activity"/>
    <property type="evidence" value="ECO:0007669"/>
    <property type="project" value="InterPro"/>
</dbReference>
<feature type="transmembrane region" description="Helical" evidence="7">
    <location>
        <begin position="398"/>
        <end position="417"/>
    </location>
</feature>
<dbReference type="RefSeq" id="XP_018077249.1">
    <property type="nucleotide sequence ID" value="XM_018211520.1"/>
</dbReference>
<evidence type="ECO:0000256" key="5">
    <source>
        <dbReference type="ARBA" id="ARBA00022989"/>
    </source>
</evidence>
<protein>
    <recommendedName>
        <fullName evidence="8">Wax synthase domain-containing protein</fullName>
    </recommendedName>
</protein>
<keyword evidence="10" id="KW-1185">Reference proteome</keyword>
<dbReference type="InterPro" id="IPR032805">
    <property type="entry name" value="Wax_synthase_dom"/>
</dbReference>
<evidence type="ECO:0000256" key="6">
    <source>
        <dbReference type="ARBA" id="ARBA00023136"/>
    </source>
</evidence>
<evidence type="ECO:0000259" key="8">
    <source>
        <dbReference type="Pfam" id="PF13813"/>
    </source>
</evidence>
<evidence type="ECO:0000313" key="10">
    <source>
        <dbReference type="Proteomes" id="UP000070700"/>
    </source>
</evidence>
<feature type="transmembrane region" description="Helical" evidence="7">
    <location>
        <begin position="429"/>
        <end position="450"/>
    </location>
</feature>
<keyword evidence="3" id="KW-0808">Transferase</keyword>
<evidence type="ECO:0000256" key="2">
    <source>
        <dbReference type="ARBA" id="ARBA00007282"/>
    </source>
</evidence>
<dbReference type="Pfam" id="PF13813">
    <property type="entry name" value="MBOAT_2"/>
    <property type="match status" value="1"/>
</dbReference>
<organism evidence="9 10">
    <name type="scientific">Mollisia scopiformis</name>
    <name type="common">Conifer needle endophyte fungus</name>
    <name type="synonym">Phialocephala scopiformis</name>
    <dbReference type="NCBI Taxonomy" id="149040"/>
    <lineage>
        <taxon>Eukaryota</taxon>
        <taxon>Fungi</taxon>
        <taxon>Dikarya</taxon>
        <taxon>Ascomycota</taxon>
        <taxon>Pezizomycotina</taxon>
        <taxon>Leotiomycetes</taxon>
        <taxon>Helotiales</taxon>
        <taxon>Mollisiaceae</taxon>
        <taxon>Mollisia</taxon>
    </lineage>
</organism>
<keyword evidence="5 7" id="KW-1133">Transmembrane helix</keyword>
<dbReference type="InParanoid" id="A0A194XS73"/>
<feature type="transmembrane region" description="Helical" evidence="7">
    <location>
        <begin position="41"/>
        <end position="58"/>
    </location>
</feature>
<gene>
    <name evidence="9" type="ORF">LY89DRAFT_637233</name>
</gene>
<reference evidence="9 10" key="1">
    <citation type="submission" date="2015-10" db="EMBL/GenBank/DDBJ databases">
        <title>Full genome of DAOMC 229536 Phialocephala scopiformis, a fungal endophyte of spruce producing the potent anti-insectan compound rugulosin.</title>
        <authorList>
            <consortium name="DOE Joint Genome Institute"/>
            <person name="Walker A.K."/>
            <person name="Frasz S.L."/>
            <person name="Seifert K.A."/>
            <person name="Miller J.D."/>
            <person name="Mondo S.J."/>
            <person name="Labutti K."/>
            <person name="Lipzen A."/>
            <person name="Dockter R."/>
            <person name="Kennedy M."/>
            <person name="Grigoriev I.V."/>
            <person name="Spatafora J.W."/>
        </authorList>
    </citation>
    <scope>NUCLEOTIDE SEQUENCE [LARGE SCALE GENOMIC DNA]</scope>
    <source>
        <strain evidence="9 10">CBS 120377</strain>
    </source>
</reference>
<dbReference type="GeneID" id="28821246"/>
<dbReference type="KEGG" id="psco:LY89DRAFT_637233"/>
<evidence type="ECO:0000313" key="9">
    <source>
        <dbReference type="EMBL" id="KUJ22894.1"/>
    </source>
</evidence>
<evidence type="ECO:0000256" key="3">
    <source>
        <dbReference type="ARBA" id="ARBA00022679"/>
    </source>
</evidence>
<dbReference type="GO" id="GO:0016020">
    <property type="term" value="C:membrane"/>
    <property type="evidence" value="ECO:0007669"/>
    <property type="project" value="UniProtKB-SubCell"/>
</dbReference>
<dbReference type="Proteomes" id="UP000070700">
    <property type="component" value="Unassembled WGS sequence"/>
</dbReference>
<dbReference type="AlphaFoldDB" id="A0A194XS73"/>
<dbReference type="PANTHER" id="PTHR31595:SF67">
    <property type="entry name" value="WAX SYNTHASE DOMAIN-CONTAINING PROTEIN"/>
    <property type="match status" value="1"/>
</dbReference>
<dbReference type="GO" id="GO:0006629">
    <property type="term" value="P:lipid metabolic process"/>
    <property type="evidence" value="ECO:0007669"/>
    <property type="project" value="InterPro"/>
</dbReference>
<keyword evidence="6 7" id="KW-0472">Membrane</keyword>
<dbReference type="OrthoDB" id="2796277at2759"/>
<evidence type="ECO:0000256" key="7">
    <source>
        <dbReference type="SAM" id="Phobius"/>
    </source>
</evidence>
<dbReference type="EMBL" id="KQ947406">
    <property type="protein sequence ID" value="KUJ22894.1"/>
    <property type="molecule type" value="Genomic_DNA"/>
</dbReference>
<evidence type="ECO:0000256" key="4">
    <source>
        <dbReference type="ARBA" id="ARBA00022692"/>
    </source>
</evidence>
<feature type="transmembrane region" description="Helical" evidence="7">
    <location>
        <begin position="303"/>
        <end position="324"/>
    </location>
</feature>
<name>A0A194XS73_MOLSC</name>
<evidence type="ECO:0000256" key="1">
    <source>
        <dbReference type="ARBA" id="ARBA00004141"/>
    </source>
</evidence>
<feature type="transmembrane region" description="Helical" evidence="7">
    <location>
        <begin position="462"/>
        <end position="478"/>
    </location>
</feature>
<comment type="similarity">
    <text evidence="2">Belongs to the wax synthase family.</text>
</comment>
<keyword evidence="4 7" id="KW-0812">Transmembrane</keyword>
<sequence length="532" mass="60304">MASPFPHLTSTGPPPPSREVMNAYRTAFSARVSEGSLRPLVIPYHVYGYVLLIIYLCIPHTNRPWVYAARWPVLGVIAWWQWKTLWEASSMSMATGFAAGLMAAWGVVWACTWLVFNRPQFDVKRVQRSSANFFSDEKIAKQRKQNGNAKIETNGHATANGKSQEISKDGQFVAEYYWQSYPDTLKDRLPWVIDLVINFRGPGWNWAIPPLPSPPPSIMTQLSEPISASSRSGKSTIGLRRYDTFSALARARLPTFVVGYFLLDVLKVLMMQDPYFIFGPTTHHLPSYLQGLSPLALRFIRQALSSFSIILSLEMVFLLAPLIFSLTLGPSLLGLRAEPWYYPTSWGSFSNITTKGLNGLWGSWWHQTFRFAFSAPSNFLIAEGYVKAKSAAARISALVFAFGISGFLHAGGSISQFPRTFHWHAPMFFMLQAVGILVQSTLCALLHPIIRTLPRTVRQMGNFFYVFGWLFWTGWWLTDDFARGGIWLYEPIPISPLRRLGFGEKDAGWWCWEHLGVGWYNGKRWWESGIAV</sequence>
<dbReference type="InterPro" id="IPR044851">
    <property type="entry name" value="Wax_synthase"/>
</dbReference>
<dbReference type="PANTHER" id="PTHR31595">
    <property type="entry name" value="LONG-CHAIN-ALCOHOL O-FATTY-ACYLTRANSFERASE 3-RELATED"/>
    <property type="match status" value="1"/>
</dbReference>